<keyword evidence="4 12" id="KW-0347">Helicase</keyword>
<feature type="transmembrane region" description="Helical" evidence="8">
    <location>
        <begin position="191"/>
        <end position="215"/>
    </location>
</feature>
<keyword evidence="2" id="KW-0547">Nucleotide-binding</keyword>
<dbReference type="SUPFAM" id="SSF52540">
    <property type="entry name" value="P-loop containing nucleoside triphosphate hydrolases"/>
    <property type="match status" value="1"/>
</dbReference>
<evidence type="ECO:0000256" key="2">
    <source>
        <dbReference type="ARBA" id="ARBA00022741"/>
    </source>
</evidence>
<dbReference type="SMART" id="SM00487">
    <property type="entry name" value="DEXDc"/>
    <property type="match status" value="1"/>
</dbReference>
<dbReference type="GO" id="GO:0003678">
    <property type="term" value="F:DNA helicase activity"/>
    <property type="evidence" value="ECO:0007669"/>
    <property type="project" value="TreeGrafter"/>
</dbReference>
<dbReference type="InterPro" id="IPR048333">
    <property type="entry name" value="HA2_WH"/>
</dbReference>
<feature type="transmembrane region" description="Helical" evidence="8">
    <location>
        <begin position="336"/>
        <end position="357"/>
    </location>
</feature>
<dbReference type="Gene3D" id="3.30.160.20">
    <property type="match status" value="1"/>
</dbReference>
<dbReference type="PANTHER" id="PTHR18934:SF257">
    <property type="entry name" value="ATP-DEPENDENT RNA HELICASE DHX30"/>
    <property type="match status" value="1"/>
</dbReference>
<dbReference type="PANTHER" id="PTHR18934">
    <property type="entry name" value="ATP-DEPENDENT RNA HELICASE"/>
    <property type="match status" value="1"/>
</dbReference>
<keyword evidence="9" id="KW-0732">Signal</keyword>
<evidence type="ECO:0000313" key="13">
    <source>
        <dbReference type="Proteomes" id="UP000667349"/>
    </source>
</evidence>
<reference evidence="12" key="1">
    <citation type="submission" date="2020-02" db="EMBL/GenBank/DDBJ databases">
        <title>Relaxed selection underlies rapid genomic changes in the transitions from sociality to social parasitism in ants.</title>
        <authorList>
            <person name="Bi X."/>
        </authorList>
    </citation>
    <scope>NUCLEOTIDE SEQUENCE</scope>
    <source>
        <strain evidence="12">BGI-DK2013a</strain>
        <tissue evidence="12">Whole body</tissue>
    </source>
</reference>
<keyword evidence="8" id="KW-0812">Transmembrane</keyword>
<dbReference type="Proteomes" id="UP000667349">
    <property type="component" value="Unassembled WGS sequence"/>
</dbReference>
<dbReference type="GO" id="GO:0005634">
    <property type="term" value="C:nucleus"/>
    <property type="evidence" value="ECO:0007669"/>
    <property type="project" value="TreeGrafter"/>
</dbReference>
<feature type="transmembrane region" description="Helical" evidence="8">
    <location>
        <begin position="301"/>
        <end position="321"/>
    </location>
</feature>
<keyword evidence="3" id="KW-0378">Hydrolase</keyword>
<sequence>MCGGTLVARASRTRNSKLGFLLLLFSIAHLPLLRHADAKILQGDLITPRNWAFLARFCFLTKIGTFRFHFQLGGEEHNLKLLLYYDGEHQWPAVYPSNKTCQEKENVLSLESGQIIPLNTSTRFTSGCVEDDDGIVRCISQRRFVSSRPRWWYMVLADCSSTKGLNITYLISLTNAPPGTFWKEHFSADEFILPLLIPTVCLYTIFLILSLYIALQLRSRRLLHISYKLFIASLLCQLLGVSCELYNYINLGLTGVSALNAYLLGQLLEACSETLYTVLMLLLALGYTVTKSVLTASQIRWLILFVSITGLCQMSLCIYQFEAFDPGLVLYIYESLPGYILIALKLIAWLVFVTRCFKTVRKLHVKLHFYSSLLFLGSVWFLFHPLTARQTMMEGRPSYCIYMYNKCGGSNLSKHCYMYYSGDRILIAIKGKKKKGILAYIPYILLTKMKEKNFEYKSVGTKYLHANITRENLSEQILDEFEIKHGKSHRINKEIMHQKRIERWYPDPKSSLLSIYAIVGHDLKDKKILTSNIKTITVNKSKLWEVTINVKWPEVMSFKEIGKTKTLSFKNAAWKCLQYLEINNKLKNGKPLIYNEEEMRDMRFKLVELNVAPEILNNMTELIETYNMEIQSMTLKDTLNPSYQTLIHHPILEDNAYSNTLLRNKMLKDRFWKRYNDDVATLPIHEFKNEILSRLENHRVLLIEGDTGCGKTTQVPQFILDAFAKNGNATDCNILVSQPRRISAISLADRIAYERKEHVGDVVGFHVRLEQVLPKELGAIVFCTTGMLLRKLQTNPSLEGCSHVILDEAHERQMDTDMLMVLLKRVLQKNPNLKVLIMSATINTHIFQQYFDCPTIRVPGRLFAVKMHFLEDIEHLPNIQKYQTYVPKSRFEIDEVGKLSIDIGKIVQVIKWISSHKPPGAILCFLPGWNEIMKVQSMLEDTSSYNKNHLILPMHSKISHYEQRKIFQQAPENVRKIILATDIAETGITVSDVVYVVDSALRKESHWDDNKDLLSIRNCWVSRANVLQRKGRAGRVKPGESFHLISKEEYEKLRAHPLPQLLCNPLEKVILDSKTYTDEKAQEFLGGFLEPPTSTAIRKSVKTLVNLGVMDDEENLTALGKRMALFSTHPKFSKAMVYSSIFDCIHPVITITSLFSGEDSLFYNILDYKLQIRQNKRTYHPSSDHIAVAWIFKQWVNFNETAPYLIRKFCKDMMIRPMRIQILNQIRNTFIQQLIQCRMLSKTLLHDYNCNKSDLANKFENNDELVRAVLYSATQQLIEHKDVGYKNGILRKGVNELRTQGAKVVISGESVNYKRKVWPSSFLTYFNAAHCDVRRSTVIRETSVISPLTVLLFNQKKIQCHELDDNRVKLVININSHQTVRFVCDKETANVLLQFRNIVWSLVQYFLETQGLDHRNNLNSEQILKYKEEVFETLAETLKKASESIENTEKISLA</sequence>
<dbReference type="InterPro" id="IPR014001">
    <property type="entry name" value="Helicase_ATP-bd"/>
</dbReference>
<comment type="caution">
    <text evidence="12">The sequence shown here is derived from an EMBL/GenBank/DDBJ whole genome shotgun (WGS) entry which is preliminary data.</text>
</comment>
<feature type="non-terminal residue" evidence="12">
    <location>
        <position position="1454"/>
    </location>
</feature>
<dbReference type="Pfam" id="PF21892">
    <property type="entry name" value="TMEM145_N"/>
    <property type="match status" value="1"/>
</dbReference>
<name>A0A836FBH1_9HYME</name>
<dbReference type="InterPro" id="IPR007502">
    <property type="entry name" value="Helicase-assoc_dom"/>
</dbReference>
<evidence type="ECO:0000259" key="10">
    <source>
        <dbReference type="PROSITE" id="PS51192"/>
    </source>
</evidence>
<evidence type="ECO:0000313" key="12">
    <source>
        <dbReference type="EMBL" id="KAG5315913.1"/>
    </source>
</evidence>
<evidence type="ECO:0000256" key="7">
    <source>
        <dbReference type="ARBA" id="ARBA00060772"/>
    </source>
</evidence>
<dbReference type="GO" id="GO:0005737">
    <property type="term" value="C:cytoplasm"/>
    <property type="evidence" value="ECO:0007669"/>
    <property type="project" value="TreeGrafter"/>
</dbReference>
<feature type="transmembrane region" description="Helical" evidence="8">
    <location>
        <begin position="261"/>
        <end position="289"/>
    </location>
</feature>
<evidence type="ECO:0000256" key="3">
    <source>
        <dbReference type="ARBA" id="ARBA00022801"/>
    </source>
</evidence>
<dbReference type="Pfam" id="PF00271">
    <property type="entry name" value="Helicase_C"/>
    <property type="match status" value="1"/>
</dbReference>
<dbReference type="Gene3D" id="3.40.50.300">
    <property type="entry name" value="P-loop containing nucleotide triphosphate hydrolases"/>
    <property type="match status" value="2"/>
</dbReference>
<evidence type="ECO:0000256" key="6">
    <source>
        <dbReference type="ARBA" id="ARBA00022884"/>
    </source>
</evidence>
<feature type="chain" id="PRO_5032853848" description="RNA helicase" evidence="9">
    <location>
        <begin position="39"/>
        <end position="1454"/>
    </location>
</feature>
<dbReference type="GO" id="GO:0019236">
    <property type="term" value="P:response to pheromone"/>
    <property type="evidence" value="ECO:0007669"/>
    <property type="project" value="InterPro"/>
</dbReference>
<dbReference type="InterPro" id="IPR027417">
    <property type="entry name" value="P-loop_NTPase"/>
</dbReference>
<proteinExistence type="inferred from homology"/>
<dbReference type="Pfam" id="PF21010">
    <property type="entry name" value="HA2_C"/>
    <property type="match status" value="1"/>
</dbReference>
<keyword evidence="13" id="KW-1185">Reference proteome</keyword>
<feature type="transmembrane region" description="Helical" evidence="8">
    <location>
        <begin position="369"/>
        <end position="386"/>
    </location>
</feature>
<keyword evidence="6" id="KW-0694">RNA-binding</keyword>
<feature type="transmembrane region" description="Helical" evidence="8">
    <location>
        <begin position="227"/>
        <end position="249"/>
    </location>
</feature>
<evidence type="ECO:0000259" key="11">
    <source>
        <dbReference type="PROSITE" id="PS51194"/>
    </source>
</evidence>
<dbReference type="InterPro" id="IPR019336">
    <property type="entry name" value="GPR180/TMEM145_TM"/>
</dbReference>
<dbReference type="InterPro" id="IPR001650">
    <property type="entry name" value="Helicase_C-like"/>
</dbReference>
<accession>A0A836FBH1</accession>
<dbReference type="PROSITE" id="PS51194">
    <property type="entry name" value="HELICASE_CTER"/>
    <property type="match status" value="1"/>
</dbReference>
<dbReference type="EC" id="3.6.4.13" evidence="1"/>
<dbReference type="InterPro" id="IPR011545">
    <property type="entry name" value="DEAD/DEAH_box_helicase_dom"/>
</dbReference>
<dbReference type="GO" id="GO:0016787">
    <property type="term" value="F:hydrolase activity"/>
    <property type="evidence" value="ECO:0007669"/>
    <property type="project" value="UniProtKB-KW"/>
</dbReference>
<feature type="transmembrane region" description="Helical" evidence="8">
    <location>
        <begin position="151"/>
        <end position="171"/>
    </location>
</feature>
<dbReference type="GO" id="GO:0005524">
    <property type="term" value="F:ATP binding"/>
    <property type="evidence" value="ECO:0007669"/>
    <property type="project" value="UniProtKB-KW"/>
</dbReference>
<feature type="domain" description="Helicase ATP-binding" evidence="10">
    <location>
        <begin position="692"/>
        <end position="860"/>
    </location>
</feature>
<evidence type="ECO:0000256" key="9">
    <source>
        <dbReference type="SAM" id="SignalP"/>
    </source>
</evidence>
<feature type="non-terminal residue" evidence="12">
    <location>
        <position position="1"/>
    </location>
</feature>
<dbReference type="Pfam" id="PF10192">
    <property type="entry name" value="GPR180-TMEM145_TM"/>
    <property type="match status" value="1"/>
</dbReference>
<keyword evidence="5" id="KW-0067">ATP-binding</keyword>
<dbReference type="InterPro" id="IPR053880">
    <property type="entry name" value="GPR180-like_N"/>
</dbReference>
<evidence type="ECO:0000256" key="4">
    <source>
        <dbReference type="ARBA" id="ARBA00022806"/>
    </source>
</evidence>
<gene>
    <name evidence="12" type="primary">Dhx9</name>
    <name evidence="12" type="ORF">G6Z75_0011694</name>
</gene>
<dbReference type="CDD" id="cd17917">
    <property type="entry name" value="DEXHc_RHA-like"/>
    <property type="match status" value="1"/>
</dbReference>
<dbReference type="EMBL" id="JAANHZ010000104">
    <property type="protein sequence ID" value="KAG5315913.1"/>
    <property type="molecule type" value="Genomic_DNA"/>
</dbReference>
<dbReference type="GO" id="GO:0003724">
    <property type="term" value="F:RNA helicase activity"/>
    <property type="evidence" value="ECO:0007669"/>
    <property type="project" value="UniProtKB-EC"/>
</dbReference>
<dbReference type="Pfam" id="PF04408">
    <property type="entry name" value="WHD_HA2"/>
    <property type="match status" value="1"/>
</dbReference>
<keyword evidence="8" id="KW-0472">Membrane</keyword>
<dbReference type="Pfam" id="PF00270">
    <property type="entry name" value="DEAD"/>
    <property type="match status" value="1"/>
</dbReference>
<dbReference type="SMART" id="SM00847">
    <property type="entry name" value="HA2"/>
    <property type="match status" value="1"/>
</dbReference>
<comment type="similarity">
    <text evidence="7">Belongs to the DExH box helicase family.</text>
</comment>
<evidence type="ECO:0000256" key="5">
    <source>
        <dbReference type="ARBA" id="ARBA00022840"/>
    </source>
</evidence>
<feature type="signal peptide" evidence="9">
    <location>
        <begin position="1"/>
        <end position="38"/>
    </location>
</feature>
<feature type="domain" description="Helicase C-terminal" evidence="11">
    <location>
        <begin position="905"/>
        <end position="1077"/>
    </location>
</feature>
<dbReference type="GO" id="GO:0002151">
    <property type="term" value="F:G-quadruplex RNA binding"/>
    <property type="evidence" value="ECO:0007669"/>
    <property type="project" value="TreeGrafter"/>
</dbReference>
<dbReference type="PROSITE" id="PS00690">
    <property type="entry name" value="DEAH_ATP_HELICASE"/>
    <property type="match status" value="1"/>
</dbReference>
<dbReference type="FunFam" id="3.40.50.300:FF:000526">
    <property type="entry name" value="DExH-box ATP-dependent RNA helicase DExH3"/>
    <property type="match status" value="1"/>
</dbReference>
<keyword evidence="8" id="KW-1133">Transmembrane helix</keyword>
<dbReference type="CDD" id="cd18791">
    <property type="entry name" value="SF2_C_RHA"/>
    <property type="match status" value="1"/>
</dbReference>
<protein>
    <recommendedName>
        <fullName evidence="1">RNA helicase</fullName>
        <ecNumber evidence="1">3.6.4.13</ecNumber>
    </recommendedName>
</protein>
<evidence type="ECO:0000256" key="1">
    <source>
        <dbReference type="ARBA" id="ARBA00012552"/>
    </source>
</evidence>
<organism evidence="12 13">
    <name type="scientific">Acromyrmex insinuator</name>
    <dbReference type="NCBI Taxonomy" id="230686"/>
    <lineage>
        <taxon>Eukaryota</taxon>
        <taxon>Metazoa</taxon>
        <taxon>Ecdysozoa</taxon>
        <taxon>Arthropoda</taxon>
        <taxon>Hexapoda</taxon>
        <taxon>Insecta</taxon>
        <taxon>Pterygota</taxon>
        <taxon>Neoptera</taxon>
        <taxon>Endopterygota</taxon>
        <taxon>Hymenoptera</taxon>
        <taxon>Apocrita</taxon>
        <taxon>Aculeata</taxon>
        <taxon>Formicoidea</taxon>
        <taxon>Formicidae</taxon>
        <taxon>Myrmicinae</taxon>
        <taxon>Acromyrmex</taxon>
    </lineage>
</organism>
<dbReference type="InterPro" id="IPR002464">
    <property type="entry name" value="DNA/RNA_helicase_DEAH_CS"/>
</dbReference>
<dbReference type="GO" id="GO:0007186">
    <property type="term" value="P:G protein-coupled receptor signaling pathway"/>
    <property type="evidence" value="ECO:0007669"/>
    <property type="project" value="InterPro"/>
</dbReference>
<dbReference type="PROSITE" id="PS51192">
    <property type="entry name" value="HELICASE_ATP_BIND_1"/>
    <property type="match status" value="1"/>
</dbReference>
<dbReference type="Gene3D" id="1.20.120.1080">
    <property type="match status" value="1"/>
</dbReference>
<dbReference type="SMART" id="SM00490">
    <property type="entry name" value="HELICc"/>
    <property type="match status" value="1"/>
</dbReference>
<evidence type="ECO:0000256" key="8">
    <source>
        <dbReference type="SAM" id="Phobius"/>
    </source>
</evidence>